<proteinExistence type="predicted"/>
<dbReference type="Proteomes" id="UP000621454">
    <property type="component" value="Unassembled WGS sequence"/>
</dbReference>
<organism evidence="1 2">
    <name type="scientific">Gordonia jinhuaensis</name>
    <dbReference type="NCBI Taxonomy" id="1517702"/>
    <lineage>
        <taxon>Bacteria</taxon>
        <taxon>Bacillati</taxon>
        <taxon>Actinomycetota</taxon>
        <taxon>Actinomycetes</taxon>
        <taxon>Mycobacteriales</taxon>
        <taxon>Gordoniaceae</taxon>
        <taxon>Gordonia</taxon>
    </lineage>
</organism>
<dbReference type="InterPro" id="IPR024747">
    <property type="entry name" value="Pyridox_Oxase-rel"/>
</dbReference>
<keyword evidence="2" id="KW-1185">Reference proteome</keyword>
<accession>A0A916WZJ2</accession>
<dbReference type="EMBL" id="BMGC01000044">
    <property type="protein sequence ID" value="GGB45583.1"/>
    <property type="molecule type" value="Genomic_DNA"/>
</dbReference>
<dbReference type="Gene3D" id="2.30.110.10">
    <property type="entry name" value="Electron Transport, Fmn-binding Protein, Chain A"/>
    <property type="match status" value="1"/>
</dbReference>
<name>A0A916WZJ2_9ACTN</name>
<comment type="caution">
    <text evidence="1">The sequence shown here is derived from an EMBL/GenBank/DDBJ whole genome shotgun (WGS) entry which is preliminary data.</text>
</comment>
<sequence length="230" mass="24844">MSTAHSEEELLEVTPKTEVNRVPEYQSHKVSDLYDVLDSALVAHIAYVRDGVPIVIPMGFARIDNALVIHGSSGAGMSLLAREGVTVTATVTVLDGLVYEESLFASSLNYRSAMIFGSATLVEGEAKLEALRVISERLMPGRWDETPEPTKKEMAATSVLSIPLDEVSVKLRGGGPDCDPIEGLWTGHVPISMTLGEARTAPGVQAPVSDSVRQAHELFERQMCAPDDRE</sequence>
<protein>
    <recommendedName>
        <fullName evidence="3">Nitroimidazol reductase NimA, pyridoxamine 5'-phosphate oxidase superfamily</fullName>
    </recommendedName>
</protein>
<evidence type="ECO:0000313" key="1">
    <source>
        <dbReference type="EMBL" id="GGB45583.1"/>
    </source>
</evidence>
<reference evidence="1" key="1">
    <citation type="journal article" date="2014" name="Int. J. Syst. Evol. Microbiol.">
        <title>Complete genome sequence of Corynebacterium casei LMG S-19264T (=DSM 44701T), isolated from a smear-ripened cheese.</title>
        <authorList>
            <consortium name="US DOE Joint Genome Institute (JGI-PGF)"/>
            <person name="Walter F."/>
            <person name="Albersmeier A."/>
            <person name="Kalinowski J."/>
            <person name="Ruckert C."/>
        </authorList>
    </citation>
    <scope>NUCLEOTIDE SEQUENCE</scope>
    <source>
        <strain evidence="1">CGMCC 1.12827</strain>
    </source>
</reference>
<dbReference type="Pfam" id="PF12900">
    <property type="entry name" value="Pyridox_ox_2"/>
    <property type="match status" value="1"/>
</dbReference>
<dbReference type="RefSeq" id="WP_188588495.1">
    <property type="nucleotide sequence ID" value="NZ_BMGC01000044.1"/>
</dbReference>
<dbReference type="PANTHER" id="PTHR34071">
    <property type="entry name" value="5-NITROIMIDAZOLE ANTIBIOTICS RESISTANCE PROTEIN, NIMA-FAMILY-RELATED PROTEIN-RELATED"/>
    <property type="match status" value="1"/>
</dbReference>
<gene>
    <name evidence="1" type="ORF">GCM10011489_36260</name>
</gene>
<dbReference type="PANTHER" id="PTHR34071:SF2">
    <property type="entry name" value="FLAVIN-NUCLEOTIDE-BINDING PROTEIN"/>
    <property type="match status" value="1"/>
</dbReference>
<dbReference type="InterPro" id="IPR012349">
    <property type="entry name" value="Split_barrel_FMN-bd"/>
</dbReference>
<dbReference type="AlphaFoldDB" id="A0A916WZJ2"/>
<evidence type="ECO:0000313" key="2">
    <source>
        <dbReference type="Proteomes" id="UP000621454"/>
    </source>
</evidence>
<reference evidence="1" key="2">
    <citation type="submission" date="2020-09" db="EMBL/GenBank/DDBJ databases">
        <authorList>
            <person name="Sun Q."/>
            <person name="Zhou Y."/>
        </authorList>
    </citation>
    <scope>NUCLEOTIDE SEQUENCE</scope>
    <source>
        <strain evidence="1">CGMCC 1.12827</strain>
    </source>
</reference>
<dbReference type="SUPFAM" id="SSF50475">
    <property type="entry name" value="FMN-binding split barrel"/>
    <property type="match status" value="1"/>
</dbReference>
<evidence type="ECO:0008006" key="3">
    <source>
        <dbReference type="Google" id="ProtNLM"/>
    </source>
</evidence>